<gene>
    <name evidence="2" type="ORF">GCM10010151_09280</name>
</gene>
<dbReference type="PANTHER" id="PTHR43441">
    <property type="entry name" value="RIBOSOMAL-PROTEIN-SERINE ACETYLTRANSFERASE"/>
    <property type="match status" value="1"/>
</dbReference>
<dbReference type="Proteomes" id="UP001501822">
    <property type="component" value="Unassembled WGS sequence"/>
</dbReference>
<keyword evidence="3" id="KW-1185">Reference proteome</keyword>
<organism evidence="2 3">
    <name type="scientific">Actinoallomurus spadix</name>
    <dbReference type="NCBI Taxonomy" id="79912"/>
    <lineage>
        <taxon>Bacteria</taxon>
        <taxon>Bacillati</taxon>
        <taxon>Actinomycetota</taxon>
        <taxon>Actinomycetes</taxon>
        <taxon>Streptosporangiales</taxon>
        <taxon>Thermomonosporaceae</taxon>
        <taxon>Actinoallomurus</taxon>
    </lineage>
</organism>
<evidence type="ECO:0000313" key="2">
    <source>
        <dbReference type="EMBL" id="GAA0321644.1"/>
    </source>
</evidence>
<dbReference type="InterPro" id="IPR000182">
    <property type="entry name" value="GNAT_dom"/>
</dbReference>
<sequence>MRRAETLCTIAPMASPHWPLFGLRLRTPRLVLRLPALEDLTALADLAAEGVHDPETQPFAVPWTDAPPAERARGLLQFHWSCWADWRPSAWTLNLVADLDGTIVGTQGLMGTDFPVLREVSTGSWVGRRYQGRGIGTEMRAAVLGLAFEGLGAEYAVSAAFADNEASFAVSRKLGYREDGIERRVVRGRPMVVRRVRLDRAAWQARRTVPVTIEGLAPCLPLFGLDG</sequence>
<dbReference type="SUPFAM" id="SSF55729">
    <property type="entry name" value="Acyl-CoA N-acyltransferases (Nat)"/>
    <property type="match status" value="1"/>
</dbReference>
<name>A0ABP3FMW5_9ACTN</name>
<evidence type="ECO:0000259" key="1">
    <source>
        <dbReference type="PROSITE" id="PS51186"/>
    </source>
</evidence>
<proteinExistence type="predicted"/>
<comment type="caution">
    <text evidence="2">The sequence shown here is derived from an EMBL/GenBank/DDBJ whole genome shotgun (WGS) entry which is preliminary data.</text>
</comment>
<protein>
    <submittedName>
        <fullName evidence="2">GNAT family protein</fullName>
    </submittedName>
</protein>
<dbReference type="InterPro" id="IPR051908">
    <property type="entry name" value="Ribosomal_N-acetyltransferase"/>
</dbReference>
<dbReference type="PROSITE" id="PS51186">
    <property type="entry name" value="GNAT"/>
    <property type="match status" value="1"/>
</dbReference>
<dbReference type="InterPro" id="IPR016181">
    <property type="entry name" value="Acyl_CoA_acyltransferase"/>
</dbReference>
<dbReference type="Pfam" id="PF13302">
    <property type="entry name" value="Acetyltransf_3"/>
    <property type="match status" value="1"/>
</dbReference>
<evidence type="ECO:0000313" key="3">
    <source>
        <dbReference type="Proteomes" id="UP001501822"/>
    </source>
</evidence>
<reference evidence="3" key="1">
    <citation type="journal article" date="2019" name="Int. J. Syst. Evol. Microbiol.">
        <title>The Global Catalogue of Microorganisms (GCM) 10K type strain sequencing project: providing services to taxonomists for standard genome sequencing and annotation.</title>
        <authorList>
            <consortium name="The Broad Institute Genomics Platform"/>
            <consortium name="The Broad Institute Genome Sequencing Center for Infectious Disease"/>
            <person name="Wu L."/>
            <person name="Ma J."/>
        </authorList>
    </citation>
    <scope>NUCLEOTIDE SEQUENCE [LARGE SCALE GENOMIC DNA]</scope>
    <source>
        <strain evidence="3">JCM 3146</strain>
    </source>
</reference>
<dbReference type="Gene3D" id="3.40.630.30">
    <property type="match status" value="1"/>
</dbReference>
<dbReference type="PANTHER" id="PTHR43441:SF11">
    <property type="entry name" value="RIBOSOMAL-PROTEIN-SERINE ACETYLTRANSFERASE"/>
    <property type="match status" value="1"/>
</dbReference>
<dbReference type="EMBL" id="BAAABM010000007">
    <property type="protein sequence ID" value="GAA0321644.1"/>
    <property type="molecule type" value="Genomic_DNA"/>
</dbReference>
<feature type="domain" description="N-acetyltransferase" evidence="1">
    <location>
        <begin position="30"/>
        <end position="199"/>
    </location>
</feature>
<accession>A0ABP3FMW5</accession>